<accession>A0AAD1W6A7</accession>
<name>A0AAD1W6A7_PELCU</name>
<sequence length="115" mass="12907">MLERDASKGGIPGAVWLPDDTAKKLTCEQPFIGATLKVWYRTRFRLSGHATLLPFEKTCSKGEGLHRGISVLYTLLQQADAVPPMKFLVQWEEALHTTYTPPKWDKMALCKSLSS</sequence>
<protein>
    <submittedName>
        <fullName evidence="1">Uncharacterized protein</fullName>
    </submittedName>
</protein>
<dbReference type="Proteomes" id="UP001295444">
    <property type="component" value="Chromosome 04"/>
</dbReference>
<proteinExistence type="predicted"/>
<reference evidence="1" key="1">
    <citation type="submission" date="2022-03" db="EMBL/GenBank/DDBJ databases">
        <authorList>
            <person name="Alioto T."/>
            <person name="Alioto T."/>
            <person name="Gomez Garrido J."/>
        </authorList>
    </citation>
    <scope>NUCLEOTIDE SEQUENCE</scope>
</reference>
<gene>
    <name evidence="1" type="ORF">PECUL_23A055343</name>
</gene>
<dbReference type="EMBL" id="OW240915">
    <property type="protein sequence ID" value="CAH2285003.1"/>
    <property type="molecule type" value="Genomic_DNA"/>
</dbReference>
<keyword evidence="2" id="KW-1185">Reference proteome</keyword>
<evidence type="ECO:0000313" key="1">
    <source>
        <dbReference type="EMBL" id="CAH2285003.1"/>
    </source>
</evidence>
<dbReference type="AlphaFoldDB" id="A0AAD1W6A7"/>
<evidence type="ECO:0000313" key="2">
    <source>
        <dbReference type="Proteomes" id="UP001295444"/>
    </source>
</evidence>
<organism evidence="1 2">
    <name type="scientific">Pelobates cultripes</name>
    <name type="common">Western spadefoot toad</name>
    <dbReference type="NCBI Taxonomy" id="61616"/>
    <lineage>
        <taxon>Eukaryota</taxon>
        <taxon>Metazoa</taxon>
        <taxon>Chordata</taxon>
        <taxon>Craniata</taxon>
        <taxon>Vertebrata</taxon>
        <taxon>Euteleostomi</taxon>
        <taxon>Amphibia</taxon>
        <taxon>Batrachia</taxon>
        <taxon>Anura</taxon>
        <taxon>Pelobatoidea</taxon>
        <taxon>Pelobatidae</taxon>
        <taxon>Pelobates</taxon>
    </lineage>
</organism>